<reference evidence="1" key="2">
    <citation type="journal article" date="2015" name="Data Brief">
        <title>Shoot transcriptome of the giant reed, Arundo donax.</title>
        <authorList>
            <person name="Barrero R.A."/>
            <person name="Guerrero F.D."/>
            <person name="Moolhuijzen P."/>
            <person name="Goolsby J.A."/>
            <person name="Tidwell J."/>
            <person name="Bellgard S.E."/>
            <person name="Bellgard M.I."/>
        </authorList>
    </citation>
    <scope>NUCLEOTIDE SEQUENCE</scope>
    <source>
        <tissue evidence="1">Shoot tissue taken approximately 20 cm above the soil surface</tissue>
    </source>
</reference>
<proteinExistence type="predicted"/>
<reference evidence="1" key="1">
    <citation type="submission" date="2014-09" db="EMBL/GenBank/DDBJ databases">
        <authorList>
            <person name="Magalhaes I.L.F."/>
            <person name="Oliveira U."/>
            <person name="Santos F.R."/>
            <person name="Vidigal T.H.D.A."/>
            <person name="Brescovit A.D."/>
            <person name="Santos A.J."/>
        </authorList>
    </citation>
    <scope>NUCLEOTIDE SEQUENCE</scope>
    <source>
        <tissue evidence="1">Shoot tissue taken approximately 20 cm above the soil surface</tissue>
    </source>
</reference>
<sequence length="32" mass="3540">MSSDVACCMVRICEVRTPHLALVGLVNSMAFW</sequence>
<organism evidence="1">
    <name type="scientific">Arundo donax</name>
    <name type="common">Giant reed</name>
    <name type="synonym">Donax arundinaceus</name>
    <dbReference type="NCBI Taxonomy" id="35708"/>
    <lineage>
        <taxon>Eukaryota</taxon>
        <taxon>Viridiplantae</taxon>
        <taxon>Streptophyta</taxon>
        <taxon>Embryophyta</taxon>
        <taxon>Tracheophyta</taxon>
        <taxon>Spermatophyta</taxon>
        <taxon>Magnoliopsida</taxon>
        <taxon>Liliopsida</taxon>
        <taxon>Poales</taxon>
        <taxon>Poaceae</taxon>
        <taxon>PACMAD clade</taxon>
        <taxon>Arundinoideae</taxon>
        <taxon>Arundineae</taxon>
        <taxon>Arundo</taxon>
    </lineage>
</organism>
<dbReference type="AlphaFoldDB" id="A0A0A9CBC0"/>
<accession>A0A0A9CBC0</accession>
<protein>
    <submittedName>
        <fullName evidence="1">Uncharacterized protein</fullName>
    </submittedName>
</protein>
<name>A0A0A9CBC0_ARUDO</name>
<dbReference type="EMBL" id="GBRH01229083">
    <property type="protein sequence ID" value="JAD68812.1"/>
    <property type="molecule type" value="Transcribed_RNA"/>
</dbReference>
<evidence type="ECO:0000313" key="1">
    <source>
        <dbReference type="EMBL" id="JAD68812.1"/>
    </source>
</evidence>